<gene>
    <name evidence="1" type="ORF">L1987_02424</name>
</gene>
<evidence type="ECO:0000313" key="2">
    <source>
        <dbReference type="Proteomes" id="UP001056120"/>
    </source>
</evidence>
<accession>A0ACB9K7X1</accession>
<proteinExistence type="predicted"/>
<sequence>MVYAISCLKYVHLFETSETAGMFAFALVMLLFGRLFASLLRVTCFDILSPYYAWGVEDSLVMAVFCLGVLRTHG</sequence>
<keyword evidence="2" id="KW-1185">Reference proteome</keyword>
<organism evidence="1 2">
    <name type="scientific">Smallanthus sonchifolius</name>
    <dbReference type="NCBI Taxonomy" id="185202"/>
    <lineage>
        <taxon>Eukaryota</taxon>
        <taxon>Viridiplantae</taxon>
        <taxon>Streptophyta</taxon>
        <taxon>Embryophyta</taxon>
        <taxon>Tracheophyta</taxon>
        <taxon>Spermatophyta</taxon>
        <taxon>Magnoliopsida</taxon>
        <taxon>eudicotyledons</taxon>
        <taxon>Gunneridae</taxon>
        <taxon>Pentapetalae</taxon>
        <taxon>asterids</taxon>
        <taxon>campanulids</taxon>
        <taxon>Asterales</taxon>
        <taxon>Asteraceae</taxon>
        <taxon>Asteroideae</taxon>
        <taxon>Heliantheae alliance</taxon>
        <taxon>Millerieae</taxon>
        <taxon>Smallanthus</taxon>
    </lineage>
</organism>
<reference evidence="1 2" key="2">
    <citation type="journal article" date="2022" name="Mol. Ecol. Resour.">
        <title>The genomes of chicory, endive, great burdock and yacon provide insights into Asteraceae paleo-polyploidization history and plant inulin production.</title>
        <authorList>
            <person name="Fan W."/>
            <person name="Wang S."/>
            <person name="Wang H."/>
            <person name="Wang A."/>
            <person name="Jiang F."/>
            <person name="Liu H."/>
            <person name="Zhao H."/>
            <person name="Xu D."/>
            <person name="Zhang Y."/>
        </authorList>
    </citation>
    <scope>NUCLEOTIDE SEQUENCE [LARGE SCALE GENOMIC DNA]</scope>
    <source>
        <strain evidence="2">cv. Yunnan</strain>
        <tissue evidence="1">Leaves</tissue>
    </source>
</reference>
<name>A0ACB9K7X1_9ASTR</name>
<protein>
    <submittedName>
        <fullName evidence="1">Uncharacterized protein</fullName>
    </submittedName>
</protein>
<reference evidence="2" key="1">
    <citation type="journal article" date="2022" name="Mol. Ecol. Resour.">
        <title>The genomes of chicory, endive, great burdock and yacon provide insights into Asteraceae palaeo-polyploidization history and plant inulin production.</title>
        <authorList>
            <person name="Fan W."/>
            <person name="Wang S."/>
            <person name="Wang H."/>
            <person name="Wang A."/>
            <person name="Jiang F."/>
            <person name="Liu H."/>
            <person name="Zhao H."/>
            <person name="Xu D."/>
            <person name="Zhang Y."/>
        </authorList>
    </citation>
    <scope>NUCLEOTIDE SEQUENCE [LARGE SCALE GENOMIC DNA]</scope>
    <source>
        <strain evidence="2">cv. Yunnan</strain>
    </source>
</reference>
<comment type="caution">
    <text evidence="1">The sequence shown here is derived from an EMBL/GenBank/DDBJ whole genome shotgun (WGS) entry which is preliminary data.</text>
</comment>
<evidence type="ECO:0000313" key="1">
    <source>
        <dbReference type="EMBL" id="KAI3828324.1"/>
    </source>
</evidence>
<dbReference type="EMBL" id="CM042018">
    <property type="protein sequence ID" value="KAI3828324.1"/>
    <property type="molecule type" value="Genomic_DNA"/>
</dbReference>
<dbReference type="Proteomes" id="UP001056120">
    <property type="component" value="Linkage Group LG01"/>
</dbReference>